<dbReference type="GeneID" id="110744375"/>
<reference evidence="3" key="1">
    <citation type="submission" date="2025-08" db="UniProtKB">
        <authorList>
            <consortium name="RefSeq"/>
        </authorList>
    </citation>
    <scope>IDENTIFICATION</scope>
</reference>
<dbReference type="Proteomes" id="UP000515124">
    <property type="component" value="Unplaced"/>
</dbReference>
<gene>
    <name evidence="3" type="primary">LOC110744375</name>
</gene>
<evidence type="ECO:0000256" key="1">
    <source>
        <dbReference type="SAM" id="MobiDB-lite"/>
    </source>
</evidence>
<evidence type="ECO:0000313" key="3">
    <source>
        <dbReference type="RefSeq" id="XP_021800034.1"/>
    </source>
</evidence>
<keyword evidence="2" id="KW-1185">Reference proteome</keyword>
<proteinExistence type="predicted"/>
<accession>A0A6P5RAT2</accession>
<dbReference type="RefSeq" id="XP_021800034.1">
    <property type="nucleotide sequence ID" value="XM_021944342.1"/>
</dbReference>
<sequence>MSANDSTQEPKSEFKSHIEDGDSTETRLIAHDGSTEIELTAKIVEVPQVSHTKSHAWPHGFIPSLQDHFKPPQDGPIQVEEGGLKDVPAPRIHTSNNDPVDNIEFKSHIGRGDRCIAHDGSIRMQTAPADAHFKPPQDGPIQVEEGGRKDVPAPRVHTSNSDPVAKLIESIYSVPKSFRKGNKEEPRIGNSSDLVAIAIQECIRRTPDLSPECCIYKVPE</sequence>
<feature type="compositionally biased region" description="Basic and acidic residues" evidence="1">
    <location>
        <begin position="8"/>
        <end position="24"/>
    </location>
</feature>
<dbReference type="KEGG" id="pavi:110744375"/>
<organism evidence="2 3">
    <name type="scientific">Prunus avium</name>
    <name type="common">Cherry</name>
    <name type="synonym">Cerasus avium</name>
    <dbReference type="NCBI Taxonomy" id="42229"/>
    <lineage>
        <taxon>Eukaryota</taxon>
        <taxon>Viridiplantae</taxon>
        <taxon>Streptophyta</taxon>
        <taxon>Embryophyta</taxon>
        <taxon>Tracheophyta</taxon>
        <taxon>Spermatophyta</taxon>
        <taxon>Magnoliopsida</taxon>
        <taxon>eudicotyledons</taxon>
        <taxon>Gunneridae</taxon>
        <taxon>Pentapetalae</taxon>
        <taxon>rosids</taxon>
        <taxon>fabids</taxon>
        <taxon>Rosales</taxon>
        <taxon>Rosaceae</taxon>
        <taxon>Amygdaloideae</taxon>
        <taxon>Amygdaleae</taxon>
        <taxon>Prunus</taxon>
    </lineage>
</organism>
<name>A0A6P5RAT2_PRUAV</name>
<dbReference type="AlphaFoldDB" id="A0A6P5RAT2"/>
<protein>
    <submittedName>
        <fullName evidence="3">Uncharacterized protein LOC110744375</fullName>
    </submittedName>
</protein>
<feature type="region of interest" description="Disordered" evidence="1">
    <location>
        <begin position="1"/>
        <end position="24"/>
    </location>
</feature>
<evidence type="ECO:0000313" key="2">
    <source>
        <dbReference type="Proteomes" id="UP000515124"/>
    </source>
</evidence>